<evidence type="ECO:0000313" key="2">
    <source>
        <dbReference type="Proteomes" id="UP001212326"/>
    </source>
</evidence>
<name>A0ABY7NYV7_9ACTN</name>
<dbReference type="EMBL" id="CP115300">
    <property type="protein sequence ID" value="WBO63428.1"/>
    <property type="molecule type" value="Genomic_DNA"/>
</dbReference>
<proteinExistence type="predicted"/>
<gene>
    <name evidence="1" type="ORF">O1G22_11595</name>
</gene>
<organism evidence="1 2">
    <name type="scientific">Streptomyces camelliae</name>
    <dbReference type="NCBI Taxonomy" id="3004093"/>
    <lineage>
        <taxon>Bacteria</taxon>
        <taxon>Bacillati</taxon>
        <taxon>Actinomycetota</taxon>
        <taxon>Actinomycetes</taxon>
        <taxon>Kitasatosporales</taxon>
        <taxon>Streptomycetaceae</taxon>
        <taxon>Streptomyces</taxon>
    </lineage>
</organism>
<accession>A0ABY7NYV7</accession>
<dbReference type="Proteomes" id="UP001212326">
    <property type="component" value="Chromosome"/>
</dbReference>
<reference evidence="1 2" key="1">
    <citation type="submission" date="2022-12" db="EMBL/GenBank/DDBJ databases">
        <authorList>
            <person name="Mo P."/>
        </authorList>
    </citation>
    <scope>NUCLEOTIDE SEQUENCE [LARGE SCALE GENOMIC DNA]</scope>
    <source>
        <strain evidence="1 2">HUAS 2-6</strain>
    </source>
</reference>
<dbReference type="RefSeq" id="WP_270081292.1">
    <property type="nucleotide sequence ID" value="NZ_CP115300.1"/>
</dbReference>
<sequence length="43" mass="4310">MASVILCHMNSRPANGPSAPAAGSRGMLHRLERSFSIGGGSAG</sequence>
<evidence type="ECO:0000313" key="1">
    <source>
        <dbReference type="EMBL" id="WBO63428.1"/>
    </source>
</evidence>
<keyword evidence="2" id="KW-1185">Reference proteome</keyword>
<protein>
    <submittedName>
        <fullName evidence="1">Uncharacterized protein</fullName>
    </submittedName>
</protein>